<dbReference type="STRING" id="478744.SAMN05444359_12732"/>
<gene>
    <name evidence="1" type="ORF">SAMN05444359_12732</name>
</gene>
<keyword evidence="2" id="KW-1185">Reference proteome</keyword>
<accession>A0A1H9M6M0</accession>
<dbReference type="OrthoDB" id="1149978at2"/>
<dbReference type="Proteomes" id="UP000199021">
    <property type="component" value="Unassembled WGS sequence"/>
</dbReference>
<reference evidence="2" key="1">
    <citation type="submission" date="2016-10" db="EMBL/GenBank/DDBJ databases">
        <authorList>
            <person name="Varghese N."/>
            <person name="Submissions S."/>
        </authorList>
    </citation>
    <scope>NUCLEOTIDE SEQUENCE [LARGE SCALE GENOMIC DNA]</scope>
    <source>
        <strain evidence="2">DSM 24740</strain>
    </source>
</reference>
<organism evidence="1 2">
    <name type="scientific">Neolewinella agarilytica</name>
    <dbReference type="NCBI Taxonomy" id="478744"/>
    <lineage>
        <taxon>Bacteria</taxon>
        <taxon>Pseudomonadati</taxon>
        <taxon>Bacteroidota</taxon>
        <taxon>Saprospiria</taxon>
        <taxon>Saprospirales</taxon>
        <taxon>Lewinellaceae</taxon>
        <taxon>Neolewinella</taxon>
    </lineage>
</organism>
<dbReference type="EMBL" id="FOFB01000027">
    <property type="protein sequence ID" value="SER19125.1"/>
    <property type="molecule type" value="Genomic_DNA"/>
</dbReference>
<dbReference type="RefSeq" id="WP_090172044.1">
    <property type="nucleotide sequence ID" value="NZ_FOFB01000027.1"/>
</dbReference>
<dbReference type="AlphaFoldDB" id="A0A1H9M6M0"/>
<evidence type="ECO:0000313" key="1">
    <source>
        <dbReference type="EMBL" id="SER19125.1"/>
    </source>
</evidence>
<dbReference type="InParanoid" id="A0A1H9M6M0"/>
<protein>
    <submittedName>
        <fullName evidence="1">Uncharacterized protein</fullName>
    </submittedName>
</protein>
<sequence length="234" mass="27590">MLQDITYDQQLSILPHYHHYPEMLPLIGSHYRQMNKQVLVIGESHYLRKDSEEKRTVASWYDGSAAAMLDDEDRSWIHTRGTAGSGINQRYGSRAFSIYRNVENAIKDLIKNEDVQEDNYLRYVAYYNYFLRPAKTGLSLDLTPQDRLRAYEHIVALVDILQPTHLAFVSKLSYNAFWKFHGESPKFYRREIFGTAHPGCPWWNAVHNHDYWGEKDRMTSRAWFLRRVGRLSLV</sequence>
<evidence type="ECO:0000313" key="2">
    <source>
        <dbReference type="Proteomes" id="UP000199021"/>
    </source>
</evidence>
<proteinExistence type="predicted"/>
<name>A0A1H9M6M0_9BACT</name>